<dbReference type="OrthoDB" id="10021397at2759"/>
<dbReference type="PROSITE" id="PS50850">
    <property type="entry name" value="MFS"/>
    <property type="match status" value="1"/>
</dbReference>
<evidence type="ECO:0000256" key="4">
    <source>
        <dbReference type="ARBA" id="ARBA00022692"/>
    </source>
</evidence>
<dbReference type="GO" id="GO:0005886">
    <property type="term" value="C:plasma membrane"/>
    <property type="evidence" value="ECO:0007669"/>
    <property type="project" value="UniProtKB-SubCell"/>
</dbReference>
<dbReference type="Gene3D" id="1.20.1720.10">
    <property type="entry name" value="Multidrug resistance protein D"/>
    <property type="match status" value="1"/>
</dbReference>
<feature type="transmembrane region" description="Helical" evidence="7">
    <location>
        <begin position="53"/>
        <end position="78"/>
    </location>
</feature>
<feature type="transmembrane region" description="Helical" evidence="7">
    <location>
        <begin position="179"/>
        <end position="197"/>
    </location>
</feature>
<feature type="transmembrane region" description="Helical" evidence="7">
    <location>
        <begin position="444"/>
        <end position="467"/>
    </location>
</feature>
<dbReference type="InterPro" id="IPR036259">
    <property type="entry name" value="MFS_trans_sf"/>
</dbReference>
<evidence type="ECO:0000256" key="6">
    <source>
        <dbReference type="ARBA" id="ARBA00023136"/>
    </source>
</evidence>
<dbReference type="CDD" id="cd17502">
    <property type="entry name" value="MFS_Azr1_MDR_like"/>
    <property type="match status" value="1"/>
</dbReference>
<feature type="transmembrane region" description="Helical" evidence="7">
    <location>
        <begin position="315"/>
        <end position="335"/>
    </location>
</feature>
<keyword evidence="10" id="KW-1185">Reference proteome</keyword>
<comment type="caution">
    <text evidence="9">The sequence shown here is derived from an EMBL/GenBank/DDBJ whole genome shotgun (WGS) entry which is preliminary data.</text>
</comment>
<keyword evidence="2" id="KW-0813">Transport</keyword>
<evidence type="ECO:0000256" key="7">
    <source>
        <dbReference type="SAM" id="Phobius"/>
    </source>
</evidence>
<comment type="subcellular location">
    <subcellularLocation>
        <location evidence="1">Cell membrane</location>
        <topology evidence="1">Multi-pass membrane protein</topology>
    </subcellularLocation>
</comment>
<evidence type="ECO:0000256" key="5">
    <source>
        <dbReference type="ARBA" id="ARBA00022989"/>
    </source>
</evidence>
<dbReference type="Gene3D" id="1.20.1250.20">
    <property type="entry name" value="MFS general substrate transporter like domains"/>
    <property type="match status" value="1"/>
</dbReference>
<feature type="domain" description="Major facilitator superfamily (MFS) profile" evidence="8">
    <location>
        <begin position="56"/>
        <end position="543"/>
    </location>
</feature>
<evidence type="ECO:0000256" key="1">
    <source>
        <dbReference type="ARBA" id="ARBA00004651"/>
    </source>
</evidence>
<sequence>MSDEKKMDEIEPSEKLETINLDEKSVPIEEISESKVMEEKTKQETIKISKLDLGLLFIGLIFACFLATLEGTIVSTALPRIASDLKAIDKYSWVATAYLLTYNAFQPIYGKTSDIFGRRATMIFSFMIFLIGSAGSGSATSIDMLIAFRVIQGAGGGGIMSLVFITISDIFPLEERPKYQAIIWATFGVSAIVGPILGGGFVDHLTWRWAFYINLPFGALAILFVLAFLKLPFAYTSFKDKLLRIDWLGSVFIILVVFAILLPTSWGGNDYPWKSAPVISLYCATAVLIGIFAWIEHRWAVEPIIPGRILKNLTVAAVFTTNFLSGAVLFSLIYYIPVFFQVVRGEKATSSGLQLLPLAFGLVIFSMVSGAIVRKTPGGYKVYITIGCALVVVGMSLLSTLSEETSRIKEIFYLLIPGIGFGFELQMCLIAVQSAVAQNDMAIVTSLAGFFQSIGGSIGIAIASSVLNSYLSAHILDIPPNFLTPDVIEVLKSSISGISSLPEPVKSLAIHIYVKALHRVFHAGIAFSGIAFISCLFIKRYKMVSMEESAAVAA</sequence>
<keyword evidence="6 7" id="KW-0472">Membrane</keyword>
<dbReference type="AlphaFoldDB" id="A0A9N9BVU6"/>
<proteinExistence type="predicted"/>
<feature type="transmembrane region" description="Helical" evidence="7">
    <location>
        <begin position="520"/>
        <end position="538"/>
    </location>
</feature>
<dbReference type="EMBL" id="CAJVPV010004703">
    <property type="protein sequence ID" value="CAG8577800.1"/>
    <property type="molecule type" value="Genomic_DNA"/>
</dbReference>
<dbReference type="Proteomes" id="UP000789342">
    <property type="component" value="Unassembled WGS sequence"/>
</dbReference>
<name>A0A9N9BVU6_9GLOM</name>
<keyword evidence="4 7" id="KW-0812">Transmembrane</keyword>
<gene>
    <name evidence="9" type="ORF">AMORRO_LOCUS6771</name>
</gene>
<feature type="transmembrane region" description="Helical" evidence="7">
    <location>
        <begin position="146"/>
        <end position="167"/>
    </location>
</feature>
<dbReference type="FunFam" id="1.20.1720.10:FF:000004">
    <property type="entry name" value="EmrB/QacA family drug resistance transporter"/>
    <property type="match status" value="1"/>
</dbReference>
<dbReference type="PANTHER" id="PTHR23501:SF191">
    <property type="entry name" value="VACUOLAR BASIC AMINO ACID TRANSPORTER 4"/>
    <property type="match status" value="1"/>
</dbReference>
<feature type="transmembrane region" description="Helical" evidence="7">
    <location>
        <begin position="355"/>
        <end position="373"/>
    </location>
</feature>
<evidence type="ECO:0000313" key="9">
    <source>
        <dbReference type="EMBL" id="CAG8577800.1"/>
    </source>
</evidence>
<protein>
    <submittedName>
        <fullName evidence="9">10295_t:CDS:1</fullName>
    </submittedName>
</protein>
<dbReference type="SUPFAM" id="SSF103473">
    <property type="entry name" value="MFS general substrate transporter"/>
    <property type="match status" value="1"/>
</dbReference>
<dbReference type="PRINTS" id="PR01036">
    <property type="entry name" value="TCRTETB"/>
</dbReference>
<feature type="transmembrane region" description="Helical" evidence="7">
    <location>
        <begin position="411"/>
        <end position="432"/>
    </location>
</feature>
<dbReference type="InterPro" id="IPR020846">
    <property type="entry name" value="MFS_dom"/>
</dbReference>
<evidence type="ECO:0000313" key="10">
    <source>
        <dbReference type="Proteomes" id="UP000789342"/>
    </source>
</evidence>
<reference evidence="9" key="1">
    <citation type="submission" date="2021-06" db="EMBL/GenBank/DDBJ databases">
        <authorList>
            <person name="Kallberg Y."/>
            <person name="Tangrot J."/>
            <person name="Rosling A."/>
        </authorList>
    </citation>
    <scope>NUCLEOTIDE SEQUENCE</scope>
    <source>
        <strain evidence="9">CL551</strain>
    </source>
</reference>
<keyword evidence="3" id="KW-1003">Cell membrane</keyword>
<feature type="transmembrane region" description="Helical" evidence="7">
    <location>
        <begin position="380"/>
        <end position="399"/>
    </location>
</feature>
<evidence type="ECO:0000259" key="8">
    <source>
        <dbReference type="PROSITE" id="PS50850"/>
    </source>
</evidence>
<feature type="transmembrane region" description="Helical" evidence="7">
    <location>
        <begin position="245"/>
        <end position="266"/>
    </location>
</feature>
<evidence type="ECO:0000256" key="2">
    <source>
        <dbReference type="ARBA" id="ARBA00022448"/>
    </source>
</evidence>
<evidence type="ECO:0000256" key="3">
    <source>
        <dbReference type="ARBA" id="ARBA00022475"/>
    </source>
</evidence>
<organism evidence="9 10">
    <name type="scientific">Acaulospora morrowiae</name>
    <dbReference type="NCBI Taxonomy" id="94023"/>
    <lineage>
        <taxon>Eukaryota</taxon>
        <taxon>Fungi</taxon>
        <taxon>Fungi incertae sedis</taxon>
        <taxon>Mucoromycota</taxon>
        <taxon>Glomeromycotina</taxon>
        <taxon>Glomeromycetes</taxon>
        <taxon>Diversisporales</taxon>
        <taxon>Acaulosporaceae</taxon>
        <taxon>Acaulospora</taxon>
    </lineage>
</organism>
<dbReference type="Pfam" id="PF07690">
    <property type="entry name" value="MFS_1"/>
    <property type="match status" value="1"/>
</dbReference>
<feature type="transmembrane region" description="Helical" evidence="7">
    <location>
        <begin position="121"/>
        <end position="140"/>
    </location>
</feature>
<dbReference type="GO" id="GO:0022857">
    <property type="term" value="F:transmembrane transporter activity"/>
    <property type="evidence" value="ECO:0007669"/>
    <property type="project" value="InterPro"/>
</dbReference>
<feature type="transmembrane region" description="Helical" evidence="7">
    <location>
        <begin position="209"/>
        <end position="233"/>
    </location>
</feature>
<accession>A0A9N9BVU6</accession>
<keyword evidence="5 7" id="KW-1133">Transmembrane helix</keyword>
<dbReference type="InterPro" id="IPR011701">
    <property type="entry name" value="MFS"/>
</dbReference>
<dbReference type="PANTHER" id="PTHR23501">
    <property type="entry name" value="MAJOR FACILITATOR SUPERFAMILY"/>
    <property type="match status" value="1"/>
</dbReference>
<feature type="transmembrane region" description="Helical" evidence="7">
    <location>
        <begin position="90"/>
        <end position="109"/>
    </location>
</feature>
<feature type="transmembrane region" description="Helical" evidence="7">
    <location>
        <begin position="278"/>
        <end position="295"/>
    </location>
</feature>